<proteinExistence type="predicted"/>
<feature type="region of interest" description="Disordered" evidence="1">
    <location>
        <begin position="135"/>
        <end position="184"/>
    </location>
</feature>
<keyword evidence="2" id="KW-1185">Reference proteome</keyword>
<feature type="compositionally biased region" description="Basic and acidic residues" evidence="1">
    <location>
        <begin position="446"/>
        <end position="455"/>
    </location>
</feature>
<evidence type="ECO:0000313" key="2">
    <source>
        <dbReference type="Proteomes" id="UP000887575"/>
    </source>
</evidence>
<protein>
    <submittedName>
        <fullName evidence="3">Uncharacterized protein</fullName>
    </submittedName>
</protein>
<feature type="region of interest" description="Disordered" evidence="1">
    <location>
        <begin position="1"/>
        <end position="20"/>
    </location>
</feature>
<organism evidence="2 3">
    <name type="scientific">Mesorhabditis belari</name>
    <dbReference type="NCBI Taxonomy" id="2138241"/>
    <lineage>
        <taxon>Eukaryota</taxon>
        <taxon>Metazoa</taxon>
        <taxon>Ecdysozoa</taxon>
        <taxon>Nematoda</taxon>
        <taxon>Chromadorea</taxon>
        <taxon>Rhabditida</taxon>
        <taxon>Rhabditina</taxon>
        <taxon>Rhabditomorpha</taxon>
        <taxon>Rhabditoidea</taxon>
        <taxon>Rhabditidae</taxon>
        <taxon>Mesorhabditinae</taxon>
        <taxon>Mesorhabditis</taxon>
    </lineage>
</organism>
<evidence type="ECO:0000313" key="3">
    <source>
        <dbReference type="WBParaSite" id="MBELARI_LOCUS19576.2"/>
    </source>
</evidence>
<name>A0AAF3EZA0_9BILA</name>
<dbReference type="Proteomes" id="UP000887575">
    <property type="component" value="Unassembled WGS sequence"/>
</dbReference>
<dbReference type="AlphaFoldDB" id="A0AAF3EZA0"/>
<sequence length="528" mass="59515">MEPKPFDKDGNHPGTLKSSRTALAATGRKIFYQDLEEGLKLPKNSWVLPVDVLDGEMDGDLNPPLKTPPRLTIGIGSPPQQFDFPTPPPPISCNDWEMDEKTLGERIRERSYSSNSSTTLGSEEAQRLLDENIRDNNDSNFEDINPASIQPNDCLPGDRHEGSNCQQNQLYNDPRFEDDSASDSLRSLLDPCEPTVDRPLGAVYLIQNDFDSLTPIDDPIHRPTGGFVENVLYELVPIYPQNEPTALPANTACPTNDVASIGLDHGILEAIDLDKRLYKYQGAYGTFLVPIIDPLYAYEACENAYQELVIARCNGHFVQWAETQPNQFKPDQRIDEGMTLEALNPSTEVKKTAGRPEKYKIKNIRPEESPQHARERETQERARGKKSDRLQKQNMAVTTAHKTLQAIGLKSTSKLMEVLKDHRSLQPGNAGKKNDKRSTRKTKSNHYKDANEKLAARRQSGQESAQRFRERENKRIDLFKKIIGMIGELEKMGSTNKRAKEDKKAIDRVINLLRSVPMTDGSPKKRKN</sequence>
<feature type="region of interest" description="Disordered" evidence="1">
    <location>
        <begin position="421"/>
        <end position="469"/>
    </location>
</feature>
<accession>A0AAF3EZA0</accession>
<feature type="region of interest" description="Disordered" evidence="1">
    <location>
        <begin position="346"/>
        <end position="397"/>
    </location>
</feature>
<feature type="region of interest" description="Disordered" evidence="1">
    <location>
        <begin position="59"/>
        <end position="96"/>
    </location>
</feature>
<feature type="compositionally biased region" description="Basic and acidic residues" evidence="1">
    <location>
        <begin position="348"/>
        <end position="391"/>
    </location>
</feature>
<dbReference type="WBParaSite" id="MBELARI_LOCUS19576.2">
    <property type="protein sequence ID" value="MBELARI_LOCUS19576.2"/>
    <property type="gene ID" value="MBELARI_LOCUS19576"/>
</dbReference>
<feature type="compositionally biased region" description="Basic and acidic residues" evidence="1">
    <location>
        <begin position="1"/>
        <end position="11"/>
    </location>
</feature>
<reference evidence="3" key="1">
    <citation type="submission" date="2024-02" db="UniProtKB">
        <authorList>
            <consortium name="WormBaseParasite"/>
        </authorList>
    </citation>
    <scope>IDENTIFICATION</scope>
</reference>
<evidence type="ECO:0000256" key="1">
    <source>
        <dbReference type="SAM" id="MobiDB-lite"/>
    </source>
</evidence>